<feature type="non-terminal residue" evidence="1">
    <location>
        <position position="48"/>
    </location>
</feature>
<dbReference type="AlphaFoldDB" id="X1ITP7"/>
<name>X1ITP7_9ZZZZ</name>
<organism evidence="1">
    <name type="scientific">marine sediment metagenome</name>
    <dbReference type="NCBI Taxonomy" id="412755"/>
    <lineage>
        <taxon>unclassified sequences</taxon>
        <taxon>metagenomes</taxon>
        <taxon>ecological metagenomes</taxon>
    </lineage>
</organism>
<evidence type="ECO:0000313" key="1">
    <source>
        <dbReference type="EMBL" id="GAH85821.1"/>
    </source>
</evidence>
<protein>
    <submittedName>
        <fullName evidence="1">Uncharacterized protein</fullName>
    </submittedName>
</protein>
<gene>
    <name evidence="1" type="ORF">S03H2_58032</name>
</gene>
<accession>X1ITP7</accession>
<dbReference type="EMBL" id="BARU01037220">
    <property type="protein sequence ID" value="GAH85821.1"/>
    <property type="molecule type" value="Genomic_DNA"/>
</dbReference>
<sequence length="48" mass="5600">MITDKTARRLGVKFLKEQGYPKLAKMVEHHLCLDELFEVAAKSLRKKK</sequence>
<reference evidence="1" key="1">
    <citation type="journal article" date="2014" name="Front. Microbiol.">
        <title>High frequency of phylogenetically diverse reductive dehalogenase-homologous genes in deep subseafloor sedimentary metagenomes.</title>
        <authorList>
            <person name="Kawai M."/>
            <person name="Futagami T."/>
            <person name="Toyoda A."/>
            <person name="Takaki Y."/>
            <person name="Nishi S."/>
            <person name="Hori S."/>
            <person name="Arai W."/>
            <person name="Tsubouchi T."/>
            <person name="Morono Y."/>
            <person name="Uchiyama I."/>
            <person name="Ito T."/>
            <person name="Fujiyama A."/>
            <person name="Inagaki F."/>
            <person name="Takami H."/>
        </authorList>
    </citation>
    <scope>NUCLEOTIDE SEQUENCE</scope>
    <source>
        <strain evidence="1">Expedition CK06-06</strain>
    </source>
</reference>
<comment type="caution">
    <text evidence="1">The sequence shown here is derived from an EMBL/GenBank/DDBJ whole genome shotgun (WGS) entry which is preliminary data.</text>
</comment>
<proteinExistence type="predicted"/>